<keyword evidence="1" id="KW-0812">Transmembrane</keyword>
<evidence type="ECO:0000313" key="3">
    <source>
        <dbReference type="Proteomes" id="UP000033607"/>
    </source>
</evidence>
<dbReference type="EMBL" id="LATL02000273">
    <property type="protein sequence ID" value="KKD35979.1"/>
    <property type="molecule type" value="Genomic_DNA"/>
</dbReference>
<evidence type="ECO:0000313" key="2">
    <source>
        <dbReference type="EMBL" id="KKD35979.1"/>
    </source>
</evidence>
<organism evidence="2 3">
    <name type="scientific">Limnoraphis robusta CS-951</name>
    <dbReference type="NCBI Taxonomy" id="1637645"/>
    <lineage>
        <taxon>Bacteria</taxon>
        <taxon>Bacillati</taxon>
        <taxon>Cyanobacteriota</taxon>
        <taxon>Cyanophyceae</taxon>
        <taxon>Oscillatoriophycideae</taxon>
        <taxon>Oscillatoriales</taxon>
        <taxon>Sirenicapillariaceae</taxon>
        <taxon>Limnoraphis</taxon>
    </lineage>
</organism>
<feature type="transmembrane region" description="Helical" evidence="1">
    <location>
        <begin position="64"/>
        <end position="85"/>
    </location>
</feature>
<comment type="caution">
    <text evidence="2">The sequence shown here is derived from an EMBL/GenBank/DDBJ whole genome shotgun (WGS) entry which is preliminary data.</text>
</comment>
<name>A0A0F5YAP8_9CYAN</name>
<evidence type="ECO:0000256" key="1">
    <source>
        <dbReference type="SAM" id="Phobius"/>
    </source>
</evidence>
<dbReference type="Proteomes" id="UP000033607">
    <property type="component" value="Unassembled WGS sequence"/>
</dbReference>
<protein>
    <submittedName>
        <fullName evidence="2">Uncharacterized protein</fullName>
    </submittedName>
</protein>
<keyword evidence="1" id="KW-0472">Membrane</keyword>
<accession>A0A0F5YAP8</accession>
<sequence length="149" mass="16714">MIWSQMLVRNLIQLAWLFSLVFLGSIGFQRGLSAQSFLQQSTLTEVQAEIAPTVRRLTPVLNTWIVIAVVVSTSTVTTVLVLVVMSVQNLSQTRQNIDRTKQDAVNDLNKSLSEAQALVNDLQYSIQTSEYKMKTIPFKIISSSHKESE</sequence>
<dbReference type="AlphaFoldDB" id="A0A0F5YAP8"/>
<reference evidence="2 3" key="1">
    <citation type="submission" date="2015-06" db="EMBL/GenBank/DDBJ databases">
        <title>Draft genome assembly of filamentous brackish cyanobacterium Limnoraphis robusta strain CS-951.</title>
        <authorList>
            <person name="Willis A."/>
            <person name="Parks M."/>
            <person name="Burford M.A."/>
        </authorList>
    </citation>
    <scope>NUCLEOTIDE SEQUENCE [LARGE SCALE GENOMIC DNA]</scope>
    <source>
        <strain evidence="2 3">CS-951</strain>
    </source>
</reference>
<gene>
    <name evidence="2" type="ORF">WN50_22215</name>
</gene>
<proteinExistence type="predicted"/>
<keyword evidence="1" id="KW-1133">Transmembrane helix</keyword>